<evidence type="ECO:0000259" key="1">
    <source>
        <dbReference type="Pfam" id="PF05685"/>
    </source>
</evidence>
<dbReference type="Proteomes" id="UP000612585">
    <property type="component" value="Unassembled WGS sequence"/>
</dbReference>
<accession>A0A8J4E5A4</accession>
<dbReference type="Gene3D" id="3.90.1570.10">
    <property type="entry name" value="tt1808, chain A"/>
    <property type="match status" value="1"/>
</dbReference>
<gene>
    <name evidence="2" type="ORF">Vau01_094300</name>
</gene>
<dbReference type="RefSeq" id="WP_204007203.1">
    <property type="nucleotide sequence ID" value="NZ_BOPG01000072.1"/>
</dbReference>
<dbReference type="EMBL" id="BOPG01000072">
    <property type="protein sequence ID" value="GIJ61914.1"/>
    <property type="molecule type" value="Genomic_DNA"/>
</dbReference>
<dbReference type="Pfam" id="PF05685">
    <property type="entry name" value="Uma2"/>
    <property type="match status" value="1"/>
</dbReference>
<dbReference type="CDD" id="cd06260">
    <property type="entry name" value="DUF820-like"/>
    <property type="match status" value="1"/>
</dbReference>
<comment type="caution">
    <text evidence="2">The sequence shown here is derived from an EMBL/GenBank/DDBJ whole genome shotgun (WGS) entry which is preliminary data.</text>
</comment>
<protein>
    <recommendedName>
        <fullName evidence="1">Putative restriction endonuclease domain-containing protein</fullName>
    </recommendedName>
</protein>
<dbReference type="AlphaFoldDB" id="A0A8J4E5A4"/>
<evidence type="ECO:0000313" key="2">
    <source>
        <dbReference type="EMBL" id="GIJ61914.1"/>
    </source>
</evidence>
<dbReference type="InterPro" id="IPR011335">
    <property type="entry name" value="Restrct_endonuc-II-like"/>
</dbReference>
<proteinExistence type="predicted"/>
<name>A0A8J4E5A4_9ACTN</name>
<reference evidence="2" key="1">
    <citation type="submission" date="2021-01" db="EMBL/GenBank/DDBJ databases">
        <title>Whole genome shotgun sequence of Virgisporangium aurantiacum NBRC 16421.</title>
        <authorList>
            <person name="Komaki H."/>
            <person name="Tamura T."/>
        </authorList>
    </citation>
    <scope>NUCLEOTIDE SEQUENCE</scope>
    <source>
        <strain evidence="2">NBRC 16421</strain>
    </source>
</reference>
<organism evidence="2 3">
    <name type="scientific">Virgisporangium aurantiacum</name>
    <dbReference type="NCBI Taxonomy" id="175570"/>
    <lineage>
        <taxon>Bacteria</taxon>
        <taxon>Bacillati</taxon>
        <taxon>Actinomycetota</taxon>
        <taxon>Actinomycetes</taxon>
        <taxon>Micromonosporales</taxon>
        <taxon>Micromonosporaceae</taxon>
        <taxon>Virgisporangium</taxon>
    </lineage>
</organism>
<sequence length="156" mass="17389">MDNAFVHGPSLLHQYAVRNLVVALMKHCPRSLEVLPGPLVLPPFQAQIAQPDVVVVKRASLPAGDGPLATPPVLVAEVIDDDSRAWERQFTPMLYAKNGIEHFWHFDLESSEFVAYRMNGNAAEYKKVVTARNDERVGFDAPVLVEICPARLRFKA</sequence>
<dbReference type="InterPro" id="IPR012296">
    <property type="entry name" value="Nuclease_put_TT1808"/>
</dbReference>
<evidence type="ECO:0000313" key="3">
    <source>
        <dbReference type="Proteomes" id="UP000612585"/>
    </source>
</evidence>
<dbReference type="InterPro" id="IPR008538">
    <property type="entry name" value="Uma2"/>
</dbReference>
<keyword evidence="3" id="KW-1185">Reference proteome</keyword>
<feature type="domain" description="Putative restriction endonuclease" evidence="1">
    <location>
        <begin position="9"/>
        <end position="135"/>
    </location>
</feature>
<dbReference type="SUPFAM" id="SSF52980">
    <property type="entry name" value="Restriction endonuclease-like"/>
    <property type="match status" value="1"/>
</dbReference>